<reference evidence="8 9" key="2">
    <citation type="submission" date="2017-09" db="EMBL/GenBank/DDBJ databases">
        <title>Bacillus patelloidae sp. nov., isolated from the intestinal tract of a marine limpet.</title>
        <authorList>
            <person name="Liu R."/>
            <person name="Dong C."/>
            <person name="Shao Z."/>
        </authorList>
    </citation>
    <scope>NUCLEOTIDE SEQUENCE [LARGE SCALE GENOMIC DNA]</scope>
    <source>
        <strain evidence="8 9">SA5d-4</strain>
    </source>
</reference>
<keyword evidence="4 6" id="KW-1133">Transmembrane helix</keyword>
<evidence type="ECO:0000256" key="4">
    <source>
        <dbReference type="ARBA" id="ARBA00022989"/>
    </source>
</evidence>
<proteinExistence type="predicted"/>
<evidence type="ECO:0000256" key="5">
    <source>
        <dbReference type="ARBA" id="ARBA00023136"/>
    </source>
</evidence>
<name>A0A263BRA8_9BACI</name>
<dbReference type="EMBL" id="NPIA01000007">
    <property type="protein sequence ID" value="OZM56224.1"/>
    <property type="molecule type" value="Genomic_DNA"/>
</dbReference>
<dbReference type="Proteomes" id="UP000217083">
    <property type="component" value="Unassembled WGS sequence"/>
</dbReference>
<accession>A0A263BRA8</accession>
<dbReference type="AlphaFoldDB" id="A0A263BRA8"/>
<evidence type="ECO:0000256" key="1">
    <source>
        <dbReference type="ARBA" id="ARBA00004651"/>
    </source>
</evidence>
<evidence type="ECO:0000313" key="9">
    <source>
        <dbReference type="Proteomes" id="UP000217083"/>
    </source>
</evidence>
<feature type="transmembrane region" description="Helical" evidence="6">
    <location>
        <begin position="110"/>
        <end position="128"/>
    </location>
</feature>
<dbReference type="RefSeq" id="WP_094925654.1">
    <property type="nucleotide sequence ID" value="NZ_NPIA01000007.1"/>
</dbReference>
<evidence type="ECO:0000313" key="8">
    <source>
        <dbReference type="EMBL" id="OZM56224.1"/>
    </source>
</evidence>
<evidence type="ECO:0000259" key="7">
    <source>
        <dbReference type="Pfam" id="PF06271"/>
    </source>
</evidence>
<reference evidence="9" key="1">
    <citation type="submission" date="2017-08" db="EMBL/GenBank/DDBJ databases">
        <authorList>
            <person name="Huang Z."/>
        </authorList>
    </citation>
    <scope>NUCLEOTIDE SEQUENCE [LARGE SCALE GENOMIC DNA]</scope>
    <source>
        <strain evidence="9">SA5d-4</strain>
    </source>
</reference>
<sequence>MQNEYAGFWIRLIAYIIDSIIIYAIFIPIAFIVGLLVGLIGSLSGFNHHSIIQLSEFLGTLIGILGFVSYFTFLEKSKAQATFGKRLCSLQVTDITGNRLTTRTALFRTLGKYLSAFIFLIGFIMAAFTKKKQSLHDLIAKTYVIKKQKVN</sequence>
<evidence type="ECO:0000256" key="2">
    <source>
        <dbReference type="ARBA" id="ARBA00022475"/>
    </source>
</evidence>
<dbReference type="PANTHER" id="PTHR36115:SF9">
    <property type="entry name" value="LMO1584 PROTEIN"/>
    <property type="match status" value="1"/>
</dbReference>
<dbReference type="Pfam" id="PF06271">
    <property type="entry name" value="RDD"/>
    <property type="match status" value="1"/>
</dbReference>
<evidence type="ECO:0000256" key="3">
    <source>
        <dbReference type="ARBA" id="ARBA00022692"/>
    </source>
</evidence>
<keyword evidence="9" id="KW-1185">Reference proteome</keyword>
<evidence type="ECO:0000256" key="6">
    <source>
        <dbReference type="SAM" id="Phobius"/>
    </source>
</evidence>
<feature type="transmembrane region" description="Helical" evidence="6">
    <location>
        <begin position="12"/>
        <end position="39"/>
    </location>
</feature>
<keyword evidence="2" id="KW-1003">Cell membrane</keyword>
<dbReference type="InterPro" id="IPR051791">
    <property type="entry name" value="Pra-immunoreactive"/>
</dbReference>
<keyword evidence="5 6" id="KW-0472">Membrane</keyword>
<keyword evidence="3 6" id="KW-0812">Transmembrane</keyword>
<feature type="domain" description="RDD" evidence="7">
    <location>
        <begin position="5"/>
        <end position="141"/>
    </location>
</feature>
<dbReference type="GO" id="GO:0005886">
    <property type="term" value="C:plasma membrane"/>
    <property type="evidence" value="ECO:0007669"/>
    <property type="project" value="UniProtKB-SubCell"/>
</dbReference>
<dbReference type="PANTHER" id="PTHR36115">
    <property type="entry name" value="PROLINE-RICH ANTIGEN HOMOLOG-RELATED"/>
    <property type="match status" value="1"/>
</dbReference>
<feature type="transmembrane region" description="Helical" evidence="6">
    <location>
        <begin position="51"/>
        <end position="73"/>
    </location>
</feature>
<comment type="subcellular location">
    <subcellularLocation>
        <location evidence="1">Cell membrane</location>
        <topology evidence="1">Multi-pass membrane protein</topology>
    </subcellularLocation>
</comment>
<organism evidence="8 9">
    <name type="scientific">Lottiidibacillus patelloidae</name>
    <dbReference type="NCBI Taxonomy" id="2670334"/>
    <lineage>
        <taxon>Bacteria</taxon>
        <taxon>Bacillati</taxon>
        <taxon>Bacillota</taxon>
        <taxon>Bacilli</taxon>
        <taxon>Bacillales</taxon>
        <taxon>Bacillaceae</taxon>
        <taxon>Lottiidibacillus</taxon>
    </lineage>
</organism>
<gene>
    <name evidence="8" type="ORF">CIB95_12425</name>
</gene>
<comment type="caution">
    <text evidence="8">The sequence shown here is derived from an EMBL/GenBank/DDBJ whole genome shotgun (WGS) entry which is preliminary data.</text>
</comment>
<dbReference type="InterPro" id="IPR010432">
    <property type="entry name" value="RDD"/>
</dbReference>
<protein>
    <recommendedName>
        <fullName evidence="7">RDD domain-containing protein</fullName>
    </recommendedName>
</protein>